<proteinExistence type="predicted"/>
<accession>A0AAQ3UE55</accession>
<dbReference type="EMBL" id="CP144752">
    <property type="protein sequence ID" value="WVZ88325.1"/>
    <property type="molecule type" value="Genomic_DNA"/>
</dbReference>
<evidence type="ECO:0000313" key="1">
    <source>
        <dbReference type="EMBL" id="WVZ88325.1"/>
    </source>
</evidence>
<organism evidence="1 2">
    <name type="scientific">Paspalum notatum var. saurae</name>
    <dbReference type="NCBI Taxonomy" id="547442"/>
    <lineage>
        <taxon>Eukaryota</taxon>
        <taxon>Viridiplantae</taxon>
        <taxon>Streptophyta</taxon>
        <taxon>Embryophyta</taxon>
        <taxon>Tracheophyta</taxon>
        <taxon>Spermatophyta</taxon>
        <taxon>Magnoliopsida</taxon>
        <taxon>Liliopsida</taxon>
        <taxon>Poales</taxon>
        <taxon>Poaceae</taxon>
        <taxon>PACMAD clade</taxon>
        <taxon>Panicoideae</taxon>
        <taxon>Andropogonodae</taxon>
        <taxon>Paspaleae</taxon>
        <taxon>Paspalinae</taxon>
        <taxon>Paspalum</taxon>
    </lineage>
</organism>
<dbReference type="AlphaFoldDB" id="A0AAQ3UE55"/>
<dbReference type="Proteomes" id="UP001341281">
    <property type="component" value="Chromosome 08"/>
</dbReference>
<protein>
    <submittedName>
        <fullName evidence="1">Uncharacterized protein</fullName>
    </submittedName>
</protein>
<keyword evidence="2" id="KW-1185">Reference proteome</keyword>
<evidence type="ECO:0000313" key="2">
    <source>
        <dbReference type="Proteomes" id="UP001341281"/>
    </source>
</evidence>
<sequence length="77" mass="9151">MRRPLHPTATVAVICTLRTWREDSSSLLCLFCYMSRCGSCNRQLLIRRALRSNPLLFGNLLNKFWSSFWYYIYGPVW</sequence>
<name>A0AAQ3UE55_PASNO</name>
<reference evidence="1 2" key="1">
    <citation type="submission" date="2024-02" db="EMBL/GenBank/DDBJ databases">
        <title>High-quality chromosome-scale genome assembly of Pensacola bahiagrass (Paspalum notatum Flugge var. saurae).</title>
        <authorList>
            <person name="Vega J.M."/>
            <person name="Podio M."/>
            <person name="Orjuela J."/>
            <person name="Siena L.A."/>
            <person name="Pessino S.C."/>
            <person name="Combes M.C."/>
            <person name="Mariac C."/>
            <person name="Albertini E."/>
            <person name="Pupilli F."/>
            <person name="Ortiz J.P.A."/>
            <person name="Leblanc O."/>
        </authorList>
    </citation>
    <scope>NUCLEOTIDE SEQUENCE [LARGE SCALE GENOMIC DNA]</scope>
    <source>
        <strain evidence="1">R1</strain>
        <tissue evidence="1">Leaf</tissue>
    </source>
</reference>
<gene>
    <name evidence="1" type="ORF">U9M48_034860</name>
</gene>